<dbReference type="AlphaFoldDB" id="A0A504YDA4"/>
<evidence type="ECO:0000313" key="2">
    <source>
        <dbReference type="Proteomes" id="UP000316759"/>
    </source>
</evidence>
<keyword evidence="2" id="KW-1185">Reference proteome</keyword>
<comment type="caution">
    <text evidence="1">The sequence shown here is derived from an EMBL/GenBank/DDBJ whole genome shotgun (WGS) entry which is preliminary data.</text>
</comment>
<dbReference type="EMBL" id="SUNJ01015094">
    <property type="protein sequence ID" value="TPP56030.1"/>
    <property type="molecule type" value="Genomic_DNA"/>
</dbReference>
<organism evidence="1 2">
    <name type="scientific">Fasciola gigantica</name>
    <name type="common">Giant liver fluke</name>
    <dbReference type="NCBI Taxonomy" id="46835"/>
    <lineage>
        <taxon>Eukaryota</taxon>
        <taxon>Metazoa</taxon>
        <taxon>Spiralia</taxon>
        <taxon>Lophotrochozoa</taxon>
        <taxon>Platyhelminthes</taxon>
        <taxon>Trematoda</taxon>
        <taxon>Digenea</taxon>
        <taxon>Plagiorchiida</taxon>
        <taxon>Echinostomata</taxon>
        <taxon>Echinostomatoidea</taxon>
        <taxon>Fasciolidae</taxon>
        <taxon>Fasciola</taxon>
    </lineage>
</organism>
<sequence length="39" mass="4083">MGSSGRSSLLVQTGFTADKVACAVGQICTFCAFRGFHVE</sequence>
<dbReference type="Proteomes" id="UP000316759">
    <property type="component" value="Unassembled WGS sequence"/>
</dbReference>
<reference evidence="1 2" key="1">
    <citation type="submission" date="2019-04" db="EMBL/GenBank/DDBJ databases">
        <title>Annotation for the trematode Fasciola gigantica.</title>
        <authorList>
            <person name="Choi Y.-J."/>
        </authorList>
    </citation>
    <scope>NUCLEOTIDE SEQUENCE [LARGE SCALE GENOMIC DNA]</scope>
    <source>
        <strain evidence="1">Uganda_cow_1</strain>
    </source>
</reference>
<evidence type="ECO:0000313" key="1">
    <source>
        <dbReference type="EMBL" id="TPP56030.1"/>
    </source>
</evidence>
<proteinExistence type="predicted"/>
<gene>
    <name evidence="1" type="ORF">FGIG_12534</name>
</gene>
<protein>
    <submittedName>
        <fullName evidence="1">Uncharacterized protein</fullName>
    </submittedName>
</protein>
<accession>A0A504YDA4</accession>
<name>A0A504YDA4_FASGI</name>